<protein>
    <recommendedName>
        <fullName evidence="1">DNA polymerase III alpha subunit finger domain-containing protein</fullName>
    </recommendedName>
</protein>
<dbReference type="EMBL" id="OQ846916">
    <property type="protein sequence ID" value="WJJ55298.1"/>
    <property type="molecule type" value="Genomic_DNA"/>
</dbReference>
<feature type="domain" description="DNA polymerase III alpha subunit finger" evidence="1">
    <location>
        <begin position="4"/>
        <end position="164"/>
    </location>
</feature>
<reference evidence="2" key="1">
    <citation type="submission" date="2023-04" db="EMBL/GenBank/DDBJ databases">
        <title>Characterization and genome study of newly isolated Alicyclobacillus-specific phaga.</title>
        <authorList>
            <person name="Shymialevich D."/>
            <person name="Wojcicki M."/>
            <person name="Srednicka P."/>
            <person name="Swider O."/>
        </authorList>
    </citation>
    <scope>NUCLEOTIDE SEQUENCE</scope>
</reference>
<accession>A0AAT9V7K0</accession>
<dbReference type="InterPro" id="IPR040982">
    <property type="entry name" value="DNA_pol3_finger"/>
</dbReference>
<dbReference type="GO" id="GO:0006260">
    <property type="term" value="P:DNA replication"/>
    <property type="evidence" value="ECO:0007669"/>
    <property type="project" value="InterPro"/>
</dbReference>
<dbReference type="GO" id="GO:0008408">
    <property type="term" value="F:3'-5' exonuclease activity"/>
    <property type="evidence" value="ECO:0007669"/>
    <property type="project" value="InterPro"/>
</dbReference>
<sequence>MDVVDDTLRLSGMTWDDIDLRTLDLEDQSVYQDIYGKGDTFGVFQMETYTPQKMYQDMKPDITIQDVFAVNAMNRPAILSVGMDKVYLHGKKNPDKVTFIHSDLEPIFKATNGIMLYQEQCLKVFGLAGFDESKQDIARRAVGKKKVDVMKSLFEEFSQGLYKRNWTKEQIEEIWKLVLAQSGYSFNKSHKSLCRHTAMCG</sequence>
<dbReference type="Pfam" id="PF17657">
    <property type="entry name" value="DNA_pol3_finger"/>
    <property type="match status" value="1"/>
</dbReference>
<name>A0AAT9V7K0_9CAUD</name>
<evidence type="ECO:0000259" key="1">
    <source>
        <dbReference type="Pfam" id="PF17657"/>
    </source>
</evidence>
<organism evidence="2">
    <name type="scientific">Alicyclobacillus phage KKP_3916</name>
    <dbReference type="NCBI Taxonomy" id="3040651"/>
    <lineage>
        <taxon>Viruses</taxon>
        <taxon>Duplodnaviria</taxon>
        <taxon>Heunggongvirae</taxon>
        <taxon>Uroviricota</taxon>
        <taxon>Caudoviricetes</taxon>
    </lineage>
</organism>
<dbReference type="PANTHER" id="PTHR32294:SF0">
    <property type="entry name" value="DNA POLYMERASE III SUBUNIT ALPHA"/>
    <property type="match status" value="1"/>
</dbReference>
<gene>
    <name evidence="2" type="ORF">QB910_000054</name>
</gene>
<proteinExistence type="predicted"/>
<dbReference type="InterPro" id="IPR004805">
    <property type="entry name" value="DnaE2/DnaE/PolC"/>
</dbReference>
<dbReference type="PANTHER" id="PTHR32294">
    <property type="entry name" value="DNA POLYMERASE III SUBUNIT ALPHA"/>
    <property type="match status" value="1"/>
</dbReference>
<evidence type="ECO:0000313" key="2">
    <source>
        <dbReference type="EMBL" id="WJJ55298.1"/>
    </source>
</evidence>